<feature type="transmembrane region" description="Helical" evidence="1">
    <location>
        <begin position="12"/>
        <end position="31"/>
    </location>
</feature>
<dbReference type="Pfam" id="PF03473">
    <property type="entry name" value="MOSC"/>
    <property type="match status" value="1"/>
</dbReference>
<dbReference type="RefSeq" id="XP_046078139.1">
    <property type="nucleotide sequence ID" value="XM_046210436.1"/>
</dbReference>
<dbReference type="GeneID" id="70240723"/>
<dbReference type="EMBL" id="JAJTJA010000001">
    <property type="protein sequence ID" value="KAH8705518.1"/>
    <property type="molecule type" value="Genomic_DNA"/>
</dbReference>
<dbReference type="InterPro" id="IPR005302">
    <property type="entry name" value="MoCF_Sase_C"/>
</dbReference>
<keyword evidence="1" id="KW-0472">Membrane</keyword>
<name>A0AAD4L427_9EURO</name>
<dbReference type="GO" id="GO:0030151">
    <property type="term" value="F:molybdenum ion binding"/>
    <property type="evidence" value="ECO:0007669"/>
    <property type="project" value="InterPro"/>
</dbReference>
<reference evidence="3" key="1">
    <citation type="submission" date="2021-12" db="EMBL/GenBank/DDBJ databases">
        <title>Convergent genome expansion in fungi linked to evolution of root-endophyte symbiosis.</title>
        <authorList>
            <consortium name="DOE Joint Genome Institute"/>
            <person name="Ke Y.-H."/>
            <person name="Bonito G."/>
            <person name="Liao H.-L."/>
            <person name="Looney B."/>
            <person name="Rojas-Flechas A."/>
            <person name="Nash J."/>
            <person name="Hameed K."/>
            <person name="Schadt C."/>
            <person name="Martin F."/>
            <person name="Crous P.W."/>
            <person name="Miettinen O."/>
            <person name="Magnuson J.K."/>
            <person name="Labbe J."/>
            <person name="Jacobson D."/>
            <person name="Doktycz M.J."/>
            <person name="Veneault-Fourrey C."/>
            <person name="Kuo A."/>
            <person name="Mondo S."/>
            <person name="Calhoun S."/>
            <person name="Riley R."/>
            <person name="Ohm R."/>
            <person name="LaButti K."/>
            <person name="Andreopoulos B."/>
            <person name="Pangilinan J."/>
            <person name="Nolan M."/>
            <person name="Tritt A."/>
            <person name="Clum A."/>
            <person name="Lipzen A."/>
            <person name="Daum C."/>
            <person name="Barry K."/>
            <person name="Grigoriev I.V."/>
            <person name="Vilgalys R."/>
        </authorList>
    </citation>
    <scope>NUCLEOTIDE SEQUENCE</scope>
    <source>
        <strain evidence="3">PMI_201</strain>
    </source>
</reference>
<accession>A0AAD4L427</accession>
<dbReference type="PANTHER" id="PTHR14237:SF19">
    <property type="entry name" value="MITOCHONDRIAL AMIDOXIME REDUCING COMPONENT 1"/>
    <property type="match status" value="1"/>
</dbReference>
<proteinExistence type="predicted"/>
<dbReference type="Pfam" id="PF03476">
    <property type="entry name" value="MOSC_N"/>
    <property type="match status" value="1"/>
</dbReference>
<dbReference type="PANTHER" id="PTHR14237">
    <property type="entry name" value="MOLYBDOPTERIN COFACTOR SULFURASE MOSC"/>
    <property type="match status" value="1"/>
</dbReference>
<evidence type="ECO:0000313" key="3">
    <source>
        <dbReference type="EMBL" id="KAH8705518.1"/>
    </source>
</evidence>
<keyword evidence="1" id="KW-0812">Transmembrane</keyword>
<dbReference type="GO" id="GO:0003824">
    <property type="term" value="F:catalytic activity"/>
    <property type="evidence" value="ECO:0007669"/>
    <property type="project" value="InterPro"/>
</dbReference>
<keyword evidence="1" id="KW-1133">Transmembrane helix</keyword>
<dbReference type="SUPFAM" id="SSF50800">
    <property type="entry name" value="PK beta-barrel domain-like"/>
    <property type="match status" value="1"/>
</dbReference>
<feature type="domain" description="MOSC" evidence="2">
    <location>
        <begin position="209"/>
        <end position="365"/>
    </location>
</feature>
<dbReference type="InterPro" id="IPR011037">
    <property type="entry name" value="Pyrv_Knase-like_insert_dom_sf"/>
</dbReference>
<dbReference type="SUPFAM" id="SSF141673">
    <property type="entry name" value="MOSC N-terminal domain-like"/>
    <property type="match status" value="1"/>
</dbReference>
<dbReference type="AlphaFoldDB" id="A0AAD4L427"/>
<protein>
    <submittedName>
        <fullName evidence="3">MOSC domain protein</fullName>
    </submittedName>
</protein>
<keyword evidence="4" id="KW-1185">Reference proteome</keyword>
<dbReference type="Proteomes" id="UP001201262">
    <property type="component" value="Unassembled WGS sequence"/>
</dbReference>
<organism evidence="3 4">
    <name type="scientific">Talaromyces proteolyticus</name>
    <dbReference type="NCBI Taxonomy" id="1131652"/>
    <lineage>
        <taxon>Eukaryota</taxon>
        <taxon>Fungi</taxon>
        <taxon>Dikarya</taxon>
        <taxon>Ascomycota</taxon>
        <taxon>Pezizomycotina</taxon>
        <taxon>Eurotiomycetes</taxon>
        <taxon>Eurotiomycetidae</taxon>
        <taxon>Eurotiales</taxon>
        <taxon>Trichocomaceae</taxon>
        <taxon>Talaromyces</taxon>
        <taxon>Talaromyces sect. Bacilispori</taxon>
    </lineage>
</organism>
<dbReference type="PROSITE" id="PS51340">
    <property type="entry name" value="MOSC"/>
    <property type="match status" value="1"/>
</dbReference>
<evidence type="ECO:0000256" key="1">
    <source>
        <dbReference type="SAM" id="Phobius"/>
    </source>
</evidence>
<dbReference type="InterPro" id="IPR005303">
    <property type="entry name" value="MOCOS_middle"/>
</dbReference>
<comment type="caution">
    <text evidence="3">The sequence shown here is derived from an EMBL/GenBank/DDBJ whole genome shotgun (WGS) entry which is preliminary data.</text>
</comment>
<gene>
    <name evidence="3" type="ORF">BGW36DRAFT_286671</name>
</gene>
<sequence>MEIKPLLPSTSLPIGLAALVLFLPILAHFLAPQLRKLKSDILLLYDNAILHLDRKDHQTYDIVGLRVYPIKSCRGFTVSKTTVRLHGLDLDRQWMFVDAETNKFVTIRHNPRMTLINTAISDDGQNLLISVPAGAAKDDCNAGGADDGTVIKIPARPTAEWLKQNTTLGNVEIWGLQTDGHIYGPEVNEVVSRFLDQAVYLVYKGPTPRNLRGNGNEANLGRLQSTYFPDQMPILIASESSIAELNSRLVKKGENTLTIERFRPNIIIQGNAPWSEDKWKTVRLSDPNKKNGQKSIVADIVSRCGRCLVPNVEPNTGQRHKTEPWNTLYSYRRVDEGYKTKPCVGMLSCPRREGEVEVGMKLEVLRQTDSHRAIAGF</sequence>
<dbReference type="GO" id="GO:0030170">
    <property type="term" value="F:pyridoxal phosphate binding"/>
    <property type="evidence" value="ECO:0007669"/>
    <property type="project" value="InterPro"/>
</dbReference>
<evidence type="ECO:0000313" key="4">
    <source>
        <dbReference type="Proteomes" id="UP001201262"/>
    </source>
</evidence>
<evidence type="ECO:0000259" key="2">
    <source>
        <dbReference type="PROSITE" id="PS51340"/>
    </source>
</evidence>